<dbReference type="GO" id="GO:0016706">
    <property type="term" value="F:2-oxoglutarate-dependent dioxygenase activity"/>
    <property type="evidence" value="ECO:0007669"/>
    <property type="project" value="UniProtKB-ARBA"/>
</dbReference>
<evidence type="ECO:0000256" key="3">
    <source>
        <dbReference type="ARBA" id="ARBA00023194"/>
    </source>
</evidence>
<organism evidence="5 6">
    <name type="scientific">Solemya velesiana gill symbiont</name>
    <dbReference type="NCBI Taxonomy" id="1918948"/>
    <lineage>
        <taxon>Bacteria</taxon>
        <taxon>Pseudomonadati</taxon>
        <taxon>Pseudomonadota</taxon>
        <taxon>Gammaproteobacteria</taxon>
        <taxon>sulfur-oxidizing symbionts</taxon>
    </lineage>
</organism>
<evidence type="ECO:0000259" key="4">
    <source>
        <dbReference type="Pfam" id="PF02668"/>
    </source>
</evidence>
<evidence type="ECO:0000256" key="2">
    <source>
        <dbReference type="ARBA" id="ARBA00023002"/>
    </source>
</evidence>
<dbReference type="PANTHER" id="PTHR10696:SF56">
    <property type="entry name" value="TAUD_TFDA-LIKE DOMAIN-CONTAINING PROTEIN"/>
    <property type="match status" value="1"/>
</dbReference>
<dbReference type="Pfam" id="PF02668">
    <property type="entry name" value="TauD"/>
    <property type="match status" value="1"/>
</dbReference>
<dbReference type="GO" id="GO:0017000">
    <property type="term" value="P:antibiotic biosynthetic process"/>
    <property type="evidence" value="ECO:0007669"/>
    <property type="project" value="UniProtKB-KW"/>
</dbReference>
<proteinExistence type="predicted"/>
<keyword evidence="5" id="KW-0223">Dioxygenase</keyword>
<feature type="domain" description="TauD/TfdA-like" evidence="4">
    <location>
        <begin position="39"/>
        <end position="287"/>
    </location>
</feature>
<name>A0A1T2KTH8_9GAMM</name>
<accession>A0A1T2KTH8</accession>
<dbReference type="InterPro" id="IPR003819">
    <property type="entry name" value="TauD/TfdA-like"/>
</dbReference>
<dbReference type="InterPro" id="IPR042098">
    <property type="entry name" value="TauD-like_sf"/>
</dbReference>
<sequence length="296" mass="33776">MNHLHPEQNPFDTGNDPAYQQWRDEKLTGYPRQLDQLVVEVADAKALTAAEHEAILQRVQKTNMAIYVADPVETRDKEIIRSLGRQFGPENLDHNMCADNDAITSLTVQSDALHKGYTPYTTRPIAWHTDGYYNDMDHQIHAMLLHCVEPASSGGANELLDHEVAYILLRERNPAYIEALMHPEAMTIPANIVDGEELRPARTGPVFEVRPDGSLHMRYTDRSRSIEWRDDPQTGEAVAALKEILQSDSPYHYEGTLQRGQGLISNNVLHTRSGFENDNKERLLYRARYFDRIENT</sequence>
<dbReference type="InterPro" id="IPR050411">
    <property type="entry name" value="AlphaKG_dependent_hydroxylases"/>
</dbReference>
<dbReference type="Gene3D" id="3.60.130.10">
    <property type="entry name" value="Clavaminate synthase-like"/>
    <property type="match status" value="1"/>
</dbReference>
<evidence type="ECO:0000313" key="5">
    <source>
        <dbReference type="EMBL" id="OOZ36122.1"/>
    </source>
</evidence>
<keyword evidence="6" id="KW-1185">Reference proteome</keyword>
<dbReference type="Proteomes" id="UP000190896">
    <property type="component" value="Unassembled WGS sequence"/>
</dbReference>
<comment type="caution">
    <text evidence="5">The sequence shown here is derived from an EMBL/GenBank/DDBJ whole genome shotgun (WGS) entry which is preliminary data.</text>
</comment>
<dbReference type="OrthoDB" id="9770519at2"/>
<evidence type="ECO:0000313" key="6">
    <source>
        <dbReference type="Proteomes" id="UP000190896"/>
    </source>
</evidence>
<keyword evidence="2" id="KW-0560">Oxidoreductase</keyword>
<dbReference type="RefSeq" id="WP_078487639.1">
    <property type="nucleotide sequence ID" value="NZ_MPRJ01000054.1"/>
</dbReference>
<evidence type="ECO:0000256" key="1">
    <source>
        <dbReference type="ARBA" id="ARBA00001954"/>
    </source>
</evidence>
<dbReference type="SUPFAM" id="SSF51197">
    <property type="entry name" value="Clavaminate synthase-like"/>
    <property type="match status" value="1"/>
</dbReference>
<protein>
    <submittedName>
        <fullName evidence="5">Taurine catabolism dioxygenase TauD</fullName>
    </submittedName>
</protein>
<keyword evidence="3" id="KW-0045">Antibiotic biosynthesis</keyword>
<dbReference type="PANTHER" id="PTHR10696">
    <property type="entry name" value="GAMMA-BUTYROBETAINE HYDROXYLASE-RELATED"/>
    <property type="match status" value="1"/>
</dbReference>
<reference evidence="5 6" key="1">
    <citation type="submission" date="2016-11" db="EMBL/GenBank/DDBJ databases">
        <title>Mixed transmission modes and dynamic genome evolution in an obligate animal-bacterial symbiosis.</title>
        <authorList>
            <person name="Russell S.L."/>
            <person name="Corbett-Detig R.B."/>
            <person name="Cavanaugh C.M."/>
        </authorList>
    </citation>
    <scope>NUCLEOTIDE SEQUENCE [LARGE SCALE GENOMIC DNA]</scope>
    <source>
        <strain evidence="5">Se-Cadez</strain>
    </source>
</reference>
<gene>
    <name evidence="5" type="ORF">BOW51_08760</name>
</gene>
<dbReference type="AlphaFoldDB" id="A0A1T2KTH8"/>
<dbReference type="EMBL" id="MPRJ01000054">
    <property type="protein sequence ID" value="OOZ36122.1"/>
    <property type="molecule type" value="Genomic_DNA"/>
</dbReference>
<comment type="cofactor">
    <cofactor evidence="1">
        <name>Fe(2+)</name>
        <dbReference type="ChEBI" id="CHEBI:29033"/>
    </cofactor>
</comment>